<protein>
    <recommendedName>
        <fullName evidence="4">DUF938 domain-containing protein</fullName>
    </recommendedName>
</protein>
<keyword evidence="3" id="KW-1185">Reference proteome</keyword>
<dbReference type="SUPFAM" id="SSF53335">
    <property type="entry name" value="S-adenosyl-L-methionine-dependent methyltransferases"/>
    <property type="match status" value="1"/>
</dbReference>
<dbReference type="Proteomes" id="UP000193685">
    <property type="component" value="Unassembled WGS sequence"/>
</dbReference>
<comment type="similarity">
    <text evidence="1">Belongs to the UPF0585 family.</text>
</comment>
<evidence type="ECO:0000313" key="2">
    <source>
        <dbReference type="EMBL" id="ORY74602.1"/>
    </source>
</evidence>
<dbReference type="Gene3D" id="3.40.50.150">
    <property type="entry name" value="Vaccinia Virus protein VP39"/>
    <property type="match status" value="1"/>
</dbReference>
<dbReference type="Pfam" id="PF06080">
    <property type="entry name" value="DUF938"/>
    <property type="match status" value="1"/>
</dbReference>
<dbReference type="PANTHER" id="PTHR20974:SF0">
    <property type="entry name" value="UPF0585 PROTEIN CG18661"/>
    <property type="match status" value="1"/>
</dbReference>
<dbReference type="PANTHER" id="PTHR20974">
    <property type="entry name" value="UPF0585 PROTEIN CG18661"/>
    <property type="match status" value="1"/>
</dbReference>
<dbReference type="AlphaFoldDB" id="A0A1Y2EST5"/>
<evidence type="ECO:0008006" key="4">
    <source>
        <dbReference type="Google" id="ProtNLM"/>
    </source>
</evidence>
<dbReference type="InterPro" id="IPR029063">
    <property type="entry name" value="SAM-dependent_MTases_sf"/>
</dbReference>
<dbReference type="EMBL" id="MCFI01000029">
    <property type="protein sequence ID" value="ORY74602.1"/>
    <property type="molecule type" value="Genomic_DNA"/>
</dbReference>
<dbReference type="InterPro" id="IPR010342">
    <property type="entry name" value="DUF938"/>
</dbReference>
<reference evidence="2 3" key="1">
    <citation type="submission" date="2016-07" db="EMBL/GenBank/DDBJ databases">
        <title>Pervasive Adenine N6-methylation of Active Genes in Fungi.</title>
        <authorList>
            <consortium name="DOE Joint Genome Institute"/>
            <person name="Mondo S.J."/>
            <person name="Dannebaum R.O."/>
            <person name="Kuo R.C."/>
            <person name="Labutti K."/>
            <person name="Haridas S."/>
            <person name="Kuo A."/>
            <person name="Salamov A."/>
            <person name="Ahrendt S.R."/>
            <person name="Lipzen A."/>
            <person name="Sullivan W."/>
            <person name="Andreopoulos W.B."/>
            <person name="Clum A."/>
            <person name="Lindquist E."/>
            <person name="Daum C."/>
            <person name="Ramamoorthy G.K."/>
            <person name="Gryganskyi A."/>
            <person name="Culley D."/>
            <person name="Magnuson J.K."/>
            <person name="James T.Y."/>
            <person name="O'Malley M.A."/>
            <person name="Stajich J.E."/>
            <person name="Spatafora J.W."/>
            <person name="Visel A."/>
            <person name="Grigoriev I.V."/>
        </authorList>
    </citation>
    <scope>NUCLEOTIDE SEQUENCE [LARGE SCALE GENOMIC DNA]</scope>
    <source>
        <strain evidence="2 3">12-1054</strain>
    </source>
</reference>
<gene>
    <name evidence="2" type="ORF">BCR37DRAFT_352559</name>
</gene>
<name>A0A1Y2EST5_PROLT</name>
<sequence>MLEIASGFGHHASIITSSWSETEVQTTEAQDECLAALEALSNIEQSLLMPRKLNVLDERHWESLEDLPPYGAIYCSNLIHISPWSATDALFKYAAKLLTESGWVFLYGAYLRDGKFTSEGDEKFDASLRSRDPAFGLRDPVEVDKVAAQYGFKRVFEMDMPSNNKAFAWMR</sequence>
<dbReference type="OrthoDB" id="5330873at2759"/>
<dbReference type="RefSeq" id="XP_040722076.1">
    <property type="nucleotide sequence ID" value="XM_040868141.1"/>
</dbReference>
<comment type="caution">
    <text evidence="2">The sequence shown here is derived from an EMBL/GenBank/DDBJ whole genome shotgun (WGS) entry which is preliminary data.</text>
</comment>
<evidence type="ECO:0000313" key="3">
    <source>
        <dbReference type="Proteomes" id="UP000193685"/>
    </source>
</evidence>
<proteinExistence type="inferred from homology"/>
<accession>A0A1Y2EST5</accession>
<organism evidence="2 3">
    <name type="scientific">Protomyces lactucae-debilis</name>
    <dbReference type="NCBI Taxonomy" id="2754530"/>
    <lineage>
        <taxon>Eukaryota</taxon>
        <taxon>Fungi</taxon>
        <taxon>Dikarya</taxon>
        <taxon>Ascomycota</taxon>
        <taxon>Taphrinomycotina</taxon>
        <taxon>Taphrinomycetes</taxon>
        <taxon>Taphrinales</taxon>
        <taxon>Protomycetaceae</taxon>
        <taxon>Protomyces</taxon>
    </lineage>
</organism>
<dbReference type="GeneID" id="63784740"/>
<evidence type="ECO:0000256" key="1">
    <source>
        <dbReference type="ARBA" id="ARBA00008308"/>
    </source>
</evidence>